<organism evidence="2 3">
    <name type="scientific">Folsomia candida</name>
    <name type="common">Springtail</name>
    <dbReference type="NCBI Taxonomy" id="158441"/>
    <lineage>
        <taxon>Eukaryota</taxon>
        <taxon>Metazoa</taxon>
        <taxon>Ecdysozoa</taxon>
        <taxon>Arthropoda</taxon>
        <taxon>Hexapoda</taxon>
        <taxon>Collembola</taxon>
        <taxon>Entomobryomorpha</taxon>
        <taxon>Isotomoidea</taxon>
        <taxon>Isotomidae</taxon>
        <taxon>Proisotominae</taxon>
        <taxon>Folsomia</taxon>
    </lineage>
</organism>
<evidence type="ECO:0008006" key="4">
    <source>
        <dbReference type="Google" id="ProtNLM"/>
    </source>
</evidence>
<comment type="caution">
    <text evidence="2">The sequence shown here is derived from an EMBL/GenBank/DDBJ whole genome shotgun (WGS) entry which is preliminary data.</text>
</comment>
<dbReference type="Proteomes" id="UP000198287">
    <property type="component" value="Unassembled WGS sequence"/>
</dbReference>
<feature type="transmembrane region" description="Helical" evidence="1">
    <location>
        <begin position="110"/>
        <end position="128"/>
    </location>
</feature>
<reference evidence="2 3" key="1">
    <citation type="submission" date="2015-12" db="EMBL/GenBank/DDBJ databases">
        <title>The genome of Folsomia candida.</title>
        <authorList>
            <person name="Faddeeva A."/>
            <person name="Derks M.F."/>
            <person name="Anvar Y."/>
            <person name="Smit S."/>
            <person name="Van Straalen N."/>
            <person name="Roelofs D."/>
        </authorList>
    </citation>
    <scope>NUCLEOTIDE SEQUENCE [LARGE SCALE GENOMIC DNA]</scope>
    <source>
        <strain evidence="2 3">VU population</strain>
        <tissue evidence="2">Whole body</tissue>
    </source>
</reference>
<keyword evidence="1" id="KW-1133">Transmembrane helix</keyword>
<accession>A0A226EYS7</accession>
<keyword evidence="1" id="KW-0812">Transmembrane</keyword>
<evidence type="ECO:0000256" key="1">
    <source>
        <dbReference type="SAM" id="Phobius"/>
    </source>
</evidence>
<sequence>MKLICLSLRICQIVDTLFQTLLQIWDPNLVPSNIPIFLKTFRFSSWTRMCLITFNGTQFQISSSLRDRFLAVFAISNLILHFLLILNWFIYKYAFPSDVSPENWEIFSMIYFMVPFSTAIYFVIHCHLAKDEIMFMLKATTWLETNCLERGSQSYVHRYFLAMGFLILSTEILVPAALFVTSLHKPCMPPIISSLVVLNCTSWQDDGQAVIWFRVCVGLLEGYTWSVLCGVVSLSMYSSLLYPGEVLLEFTSLLEREIQTNIYSILKYRHIQILTQLRNNVWGGATMHVCIWTIYFVECLALYVLISTKGRLPVPAMTLFSIVAFDLFIIIQFLFKVLSNPGEKTCAFLMIMKRKKMSNWVRKYLQSCQPSKLTKGNGTYFSKVSSLVTWQNCVDWLIPLLLM</sequence>
<feature type="transmembrane region" description="Helical" evidence="1">
    <location>
        <begin position="69"/>
        <end position="90"/>
    </location>
</feature>
<evidence type="ECO:0000313" key="3">
    <source>
        <dbReference type="Proteomes" id="UP000198287"/>
    </source>
</evidence>
<dbReference type="AlphaFoldDB" id="A0A226EYS7"/>
<dbReference type="EMBL" id="LNIX01000001">
    <property type="protein sequence ID" value="OXA62358.1"/>
    <property type="molecule type" value="Genomic_DNA"/>
</dbReference>
<feature type="transmembrane region" description="Helical" evidence="1">
    <location>
        <begin position="312"/>
        <end position="335"/>
    </location>
</feature>
<protein>
    <recommendedName>
        <fullName evidence="4">Gustatory receptor</fullName>
    </recommendedName>
</protein>
<feature type="transmembrane region" description="Helical" evidence="1">
    <location>
        <begin position="159"/>
        <end position="180"/>
    </location>
</feature>
<keyword evidence="3" id="KW-1185">Reference proteome</keyword>
<keyword evidence="1" id="KW-0472">Membrane</keyword>
<evidence type="ECO:0000313" key="2">
    <source>
        <dbReference type="EMBL" id="OXA62358.1"/>
    </source>
</evidence>
<gene>
    <name evidence="2" type="ORF">Fcan01_01010</name>
</gene>
<name>A0A226EYS7_FOLCA</name>
<feature type="transmembrane region" description="Helical" evidence="1">
    <location>
        <begin position="281"/>
        <end position="306"/>
    </location>
</feature>
<proteinExistence type="predicted"/>